<name>A0A371FI42_MUCPR</name>
<dbReference type="Proteomes" id="UP000257109">
    <property type="component" value="Unassembled WGS sequence"/>
</dbReference>
<protein>
    <recommendedName>
        <fullName evidence="3">Copia protein</fullName>
    </recommendedName>
</protein>
<proteinExistence type="predicted"/>
<dbReference type="AlphaFoldDB" id="A0A371FI42"/>
<comment type="caution">
    <text evidence="1">The sequence shown here is derived from an EMBL/GenBank/DDBJ whole genome shotgun (WGS) entry which is preliminary data.</text>
</comment>
<organism evidence="1 2">
    <name type="scientific">Mucuna pruriens</name>
    <name type="common">Velvet bean</name>
    <name type="synonym">Dolichos pruriens</name>
    <dbReference type="NCBI Taxonomy" id="157652"/>
    <lineage>
        <taxon>Eukaryota</taxon>
        <taxon>Viridiplantae</taxon>
        <taxon>Streptophyta</taxon>
        <taxon>Embryophyta</taxon>
        <taxon>Tracheophyta</taxon>
        <taxon>Spermatophyta</taxon>
        <taxon>Magnoliopsida</taxon>
        <taxon>eudicotyledons</taxon>
        <taxon>Gunneridae</taxon>
        <taxon>Pentapetalae</taxon>
        <taxon>rosids</taxon>
        <taxon>fabids</taxon>
        <taxon>Fabales</taxon>
        <taxon>Fabaceae</taxon>
        <taxon>Papilionoideae</taxon>
        <taxon>50 kb inversion clade</taxon>
        <taxon>NPAAA clade</taxon>
        <taxon>indigoferoid/millettioid clade</taxon>
        <taxon>Phaseoleae</taxon>
        <taxon>Mucuna</taxon>
    </lineage>
</organism>
<evidence type="ECO:0000313" key="1">
    <source>
        <dbReference type="EMBL" id="RDX77969.1"/>
    </source>
</evidence>
<evidence type="ECO:0008006" key="3">
    <source>
        <dbReference type="Google" id="ProtNLM"/>
    </source>
</evidence>
<evidence type="ECO:0000313" key="2">
    <source>
        <dbReference type="Proteomes" id="UP000257109"/>
    </source>
</evidence>
<gene>
    <name evidence="1" type="ORF">CR513_41822</name>
</gene>
<sequence>MSFHFIFHSTPILKRRLKSSLSRSNRERQSSIRYTSDEYVTLTDGEEPECYQEAMENEERQKSVSTPLAIYFKLSSRHNPSNEAEKINMRRVPYKALECCEMDLESIIHLDKNSTFHSSSKHIDVRYHWIRDALNAKLLELTKVYTDDNGTDMMNKTVPRRKFEALD</sequence>
<reference evidence="1" key="1">
    <citation type="submission" date="2018-05" db="EMBL/GenBank/DDBJ databases">
        <title>Draft genome of Mucuna pruriens seed.</title>
        <authorList>
            <person name="Nnadi N.E."/>
            <person name="Vos R."/>
            <person name="Hasami M.H."/>
            <person name="Devisetty U.K."/>
            <person name="Aguiy J.C."/>
        </authorList>
    </citation>
    <scope>NUCLEOTIDE SEQUENCE [LARGE SCALE GENOMIC DNA]</scope>
    <source>
        <strain evidence="1">JCA_2017</strain>
    </source>
</reference>
<feature type="non-terminal residue" evidence="1">
    <location>
        <position position="1"/>
    </location>
</feature>
<dbReference type="EMBL" id="QJKJ01009018">
    <property type="protein sequence ID" value="RDX77969.1"/>
    <property type="molecule type" value="Genomic_DNA"/>
</dbReference>
<dbReference type="STRING" id="157652.A0A371FI42"/>
<accession>A0A371FI42</accession>
<keyword evidence="2" id="KW-1185">Reference proteome</keyword>